<accession>A0A9P5SM07</accession>
<sequence>IPVNRVGEYERTFIPHLVSEHSALLDEIRVSGDLSTESFAKLKDVTTEFTKNF</sequence>
<proteinExistence type="predicted"/>
<name>A0A9P5SM07_9FUNG</name>
<dbReference type="AlphaFoldDB" id="A0A9P5SM07"/>
<dbReference type="Proteomes" id="UP000696485">
    <property type="component" value="Unassembled WGS sequence"/>
</dbReference>
<evidence type="ECO:0000313" key="1">
    <source>
        <dbReference type="EMBL" id="KAF9329891.1"/>
    </source>
</evidence>
<comment type="caution">
    <text evidence="1">The sequence shown here is derived from an EMBL/GenBank/DDBJ whole genome shotgun (WGS) entry which is preliminary data.</text>
</comment>
<evidence type="ECO:0000313" key="2">
    <source>
        <dbReference type="Proteomes" id="UP000696485"/>
    </source>
</evidence>
<dbReference type="Gene3D" id="1.20.150.20">
    <property type="entry name" value="ATP synthase alpha/beta chain, C-terminal domain"/>
    <property type="match status" value="1"/>
</dbReference>
<feature type="non-terminal residue" evidence="1">
    <location>
        <position position="1"/>
    </location>
</feature>
<protein>
    <submittedName>
        <fullName evidence="1">Uncharacterized protein</fullName>
    </submittedName>
</protein>
<reference evidence="1" key="1">
    <citation type="journal article" date="2020" name="Fungal Divers.">
        <title>Resolving the Mortierellaceae phylogeny through synthesis of multi-gene phylogenetics and phylogenomics.</title>
        <authorList>
            <person name="Vandepol N."/>
            <person name="Liber J."/>
            <person name="Desiro A."/>
            <person name="Na H."/>
            <person name="Kennedy M."/>
            <person name="Barry K."/>
            <person name="Grigoriev I.V."/>
            <person name="Miller A.N."/>
            <person name="O'Donnell K."/>
            <person name="Stajich J.E."/>
            <person name="Bonito G."/>
        </authorList>
    </citation>
    <scope>NUCLEOTIDE SEQUENCE</scope>
    <source>
        <strain evidence="1">NVP1</strain>
    </source>
</reference>
<dbReference type="EMBL" id="JAAAUY010000440">
    <property type="protein sequence ID" value="KAF9329891.1"/>
    <property type="molecule type" value="Genomic_DNA"/>
</dbReference>
<dbReference type="SUPFAM" id="SSF47917">
    <property type="entry name" value="C-terminal domain of alpha and beta subunits of F1 ATP synthase"/>
    <property type="match status" value="1"/>
</dbReference>
<gene>
    <name evidence="1" type="ORF">BG006_007103</name>
</gene>
<organism evidence="1 2">
    <name type="scientific">Podila minutissima</name>
    <dbReference type="NCBI Taxonomy" id="64525"/>
    <lineage>
        <taxon>Eukaryota</taxon>
        <taxon>Fungi</taxon>
        <taxon>Fungi incertae sedis</taxon>
        <taxon>Mucoromycota</taxon>
        <taxon>Mortierellomycotina</taxon>
        <taxon>Mortierellomycetes</taxon>
        <taxon>Mortierellales</taxon>
        <taxon>Mortierellaceae</taxon>
        <taxon>Podila</taxon>
    </lineage>
</organism>
<keyword evidence="2" id="KW-1185">Reference proteome</keyword>
<dbReference type="InterPro" id="IPR038376">
    <property type="entry name" value="ATP_synth_asu_C_sf"/>
</dbReference>